<evidence type="ECO:0000259" key="1">
    <source>
        <dbReference type="Pfam" id="PF00582"/>
    </source>
</evidence>
<dbReference type="InterPro" id="IPR006016">
    <property type="entry name" value="UspA"/>
</dbReference>
<sequence>MHVEVPLGGVRTEAASLSRPDTRRRTFLVVVDDSPELHAAARFAARRAARTGGRVALLSVVQPVEGGHWMFVGNLMQEEAREDAERRLQQLAATVHATSGHRPELIVREGSLREELFSLIEEDEDISVLVLGAAVGGEGPGPLVQALTGKNAGKLRIPVTIVPGNLTETEIDALS</sequence>
<dbReference type="Pfam" id="PF00582">
    <property type="entry name" value="Usp"/>
    <property type="match status" value="1"/>
</dbReference>
<gene>
    <name evidence="2" type="ORF">SAMN05421508_101430</name>
</gene>
<protein>
    <submittedName>
        <fullName evidence="2">Nucleotide-binding universal stress protein, UspA family</fullName>
    </submittedName>
</protein>
<dbReference type="SUPFAM" id="SSF52402">
    <property type="entry name" value="Adenine nucleotide alpha hydrolases-like"/>
    <property type="match status" value="1"/>
</dbReference>
<dbReference type="CDD" id="cd00293">
    <property type="entry name" value="USP-like"/>
    <property type="match status" value="1"/>
</dbReference>
<dbReference type="InterPro" id="IPR014729">
    <property type="entry name" value="Rossmann-like_a/b/a_fold"/>
</dbReference>
<proteinExistence type="predicted"/>
<evidence type="ECO:0000313" key="2">
    <source>
        <dbReference type="EMBL" id="SOD90071.1"/>
    </source>
</evidence>
<dbReference type="EMBL" id="OCNJ01000001">
    <property type="protein sequence ID" value="SOD90071.1"/>
    <property type="molecule type" value="Genomic_DNA"/>
</dbReference>
<keyword evidence="3" id="KW-1185">Reference proteome</keyword>
<reference evidence="2 3" key="1">
    <citation type="submission" date="2017-09" db="EMBL/GenBank/DDBJ databases">
        <authorList>
            <person name="Ehlers B."/>
            <person name="Leendertz F.H."/>
        </authorList>
    </citation>
    <scope>NUCLEOTIDE SEQUENCE [LARGE SCALE GENOMIC DNA]</scope>
    <source>
        <strain evidence="2 3">USBA 140</strain>
    </source>
</reference>
<dbReference type="Proteomes" id="UP000219621">
    <property type="component" value="Unassembled WGS sequence"/>
</dbReference>
<dbReference type="Gene3D" id="3.40.50.620">
    <property type="entry name" value="HUPs"/>
    <property type="match status" value="1"/>
</dbReference>
<dbReference type="AlphaFoldDB" id="A0A286G3G3"/>
<name>A0A286G3G3_9PROT</name>
<evidence type="ECO:0000313" key="3">
    <source>
        <dbReference type="Proteomes" id="UP000219621"/>
    </source>
</evidence>
<feature type="domain" description="UspA" evidence="1">
    <location>
        <begin position="25"/>
        <end position="163"/>
    </location>
</feature>
<dbReference type="RefSeq" id="WP_176524985.1">
    <property type="nucleotide sequence ID" value="NZ_OCNJ01000001.1"/>
</dbReference>
<organism evidence="2 3">
    <name type="scientific">Caenispirillum bisanense</name>
    <dbReference type="NCBI Taxonomy" id="414052"/>
    <lineage>
        <taxon>Bacteria</taxon>
        <taxon>Pseudomonadati</taxon>
        <taxon>Pseudomonadota</taxon>
        <taxon>Alphaproteobacteria</taxon>
        <taxon>Rhodospirillales</taxon>
        <taxon>Novispirillaceae</taxon>
        <taxon>Caenispirillum</taxon>
    </lineage>
</organism>
<accession>A0A286G3G3</accession>